<name>A0ABZ2SPG6_9ENTE</name>
<dbReference type="Proteomes" id="UP000664701">
    <property type="component" value="Chromosome"/>
</dbReference>
<evidence type="ECO:0000313" key="7">
    <source>
        <dbReference type="EMBL" id="WYJ77433.1"/>
    </source>
</evidence>
<keyword evidence="6" id="KW-1003">Cell membrane</keyword>
<accession>A0ABZ2SPG6</accession>
<evidence type="ECO:0000256" key="3">
    <source>
        <dbReference type="ARBA" id="ARBA00022692"/>
    </source>
</evidence>
<comment type="similarity">
    <text evidence="2 6">Belongs to the 4-toluene sulfonate uptake permease (TSUP) (TC 2.A.102) family.</text>
</comment>
<proteinExistence type="inferred from homology"/>
<feature type="transmembrane region" description="Helical" evidence="6">
    <location>
        <begin position="105"/>
        <end position="125"/>
    </location>
</feature>
<dbReference type="InterPro" id="IPR051598">
    <property type="entry name" value="TSUP/Inactive_protease-like"/>
</dbReference>
<feature type="transmembrane region" description="Helical" evidence="6">
    <location>
        <begin position="70"/>
        <end position="93"/>
    </location>
</feature>
<sequence>MIIGIIYFLVIVLANTVGAVSGMGGGVLIKPIFDFIGAHTVAAISFYSSVAVFTMSIVSTSRQLTSGRKINWKIVVWVSAGAVLGGILGNSAFDYFLRIFANDDAVQMIQIILTIITLLFALFYTKYDWKNFQLSHSFWYLVCGLILGFFASLLGIGGGPINVSLLMLMFSIPIKEATMYSICTIFFSQLSKLVTMGVSTGFGDFDLTMLIYIVPAAIIGGLLGAKLSTMLSEKKVTTVFQLVIMCVLLINCYNSFQLL</sequence>
<gene>
    <name evidence="7" type="ORF">DOK78_002071</name>
</gene>
<dbReference type="EMBL" id="CP147251">
    <property type="protein sequence ID" value="WYJ77433.1"/>
    <property type="molecule type" value="Genomic_DNA"/>
</dbReference>
<keyword evidence="4 6" id="KW-1133">Transmembrane helix</keyword>
<feature type="transmembrane region" description="Helical" evidence="6">
    <location>
        <begin position="35"/>
        <end position="58"/>
    </location>
</feature>
<evidence type="ECO:0000313" key="8">
    <source>
        <dbReference type="Proteomes" id="UP000664701"/>
    </source>
</evidence>
<feature type="transmembrane region" description="Helical" evidence="6">
    <location>
        <begin position="239"/>
        <end position="256"/>
    </location>
</feature>
<dbReference type="InterPro" id="IPR002781">
    <property type="entry name" value="TM_pro_TauE-like"/>
</dbReference>
<evidence type="ECO:0000256" key="6">
    <source>
        <dbReference type="RuleBase" id="RU363041"/>
    </source>
</evidence>
<protein>
    <recommendedName>
        <fullName evidence="6">Probable membrane transporter protein</fullName>
    </recommendedName>
</protein>
<dbReference type="PANTHER" id="PTHR43701">
    <property type="entry name" value="MEMBRANE TRANSPORTER PROTEIN MJ0441-RELATED"/>
    <property type="match status" value="1"/>
</dbReference>
<evidence type="ECO:0000256" key="5">
    <source>
        <dbReference type="ARBA" id="ARBA00023136"/>
    </source>
</evidence>
<keyword evidence="8" id="KW-1185">Reference proteome</keyword>
<evidence type="ECO:0000256" key="2">
    <source>
        <dbReference type="ARBA" id="ARBA00009142"/>
    </source>
</evidence>
<feature type="transmembrane region" description="Helical" evidence="6">
    <location>
        <begin position="137"/>
        <end position="157"/>
    </location>
</feature>
<dbReference type="Pfam" id="PF01925">
    <property type="entry name" value="TauE"/>
    <property type="match status" value="1"/>
</dbReference>
<keyword evidence="5 6" id="KW-0472">Membrane</keyword>
<evidence type="ECO:0000256" key="1">
    <source>
        <dbReference type="ARBA" id="ARBA00004141"/>
    </source>
</evidence>
<dbReference type="PANTHER" id="PTHR43701:SF2">
    <property type="entry name" value="MEMBRANE TRANSPORTER PROTEIN YJNA-RELATED"/>
    <property type="match status" value="1"/>
</dbReference>
<feature type="transmembrane region" description="Helical" evidence="6">
    <location>
        <begin position="207"/>
        <end position="227"/>
    </location>
</feature>
<organism evidence="7 8">
    <name type="scientific">Candidatus Enterococcus lowellii</name>
    <dbReference type="NCBI Taxonomy" id="2230877"/>
    <lineage>
        <taxon>Bacteria</taxon>
        <taxon>Bacillati</taxon>
        <taxon>Bacillota</taxon>
        <taxon>Bacilli</taxon>
        <taxon>Lactobacillales</taxon>
        <taxon>Enterococcaceae</taxon>
        <taxon>Enterococcus</taxon>
    </lineage>
</organism>
<reference evidence="7 8" key="1">
    <citation type="submission" date="2024-03" db="EMBL/GenBank/DDBJ databases">
        <title>The Genome Sequence of Enterococcus sp. DIV2402.</title>
        <authorList>
            <consortium name="The Broad Institute Genomics Platform"/>
            <consortium name="The Broad Institute Microbial Omics Core"/>
            <consortium name="The Broad Institute Genomic Center for Infectious Diseases"/>
            <person name="Earl A."/>
            <person name="Manson A."/>
            <person name="Gilmore M."/>
            <person name="Schwartman J."/>
            <person name="Shea T."/>
            <person name="Abouelleil A."/>
            <person name="Cao P."/>
            <person name="Chapman S."/>
            <person name="Cusick C."/>
            <person name="Young S."/>
            <person name="Neafsey D."/>
            <person name="Nusbaum C."/>
            <person name="Birren B."/>
        </authorList>
    </citation>
    <scope>NUCLEOTIDE SEQUENCE [LARGE SCALE GENOMIC DNA]</scope>
    <source>
        <strain evidence="7 8">DIV2402</strain>
    </source>
</reference>
<keyword evidence="3 6" id="KW-0812">Transmembrane</keyword>
<evidence type="ECO:0000256" key="4">
    <source>
        <dbReference type="ARBA" id="ARBA00022989"/>
    </source>
</evidence>
<comment type="subcellular location">
    <subcellularLocation>
        <location evidence="6">Cell membrane</location>
        <topology evidence="6">Multi-pass membrane protein</topology>
    </subcellularLocation>
    <subcellularLocation>
        <location evidence="1">Membrane</location>
        <topology evidence="1">Multi-pass membrane protein</topology>
    </subcellularLocation>
</comment>